<accession>A0A345HAF5</accession>
<dbReference type="EMBL" id="CP031188">
    <property type="protein sequence ID" value="AXG73565.1"/>
    <property type="molecule type" value="Genomic_DNA"/>
</dbReference>
<reference evidence="2 3" key="1">
    <citation type="submission" date="2018-07" db="EMBL/GenBank/DDBJ databases">
        <title>Complete genome sequence of Flavobacterium arcticum type strain SM1502T.</title>
        <authorList>
            <person name="Li Y."/>
            <person name="Li D.-D."/>
        </authorList>
    </citation>
    <scope>NUCLEOTIDE SEQUENCE [LARGE SCALE GENOMIC DNA]</scope>
    <source>
        <strain evidence="2 3">SM1502</strain>
    </source>
</reference>
<dbReference type="RefSeq" id="WP_114677326.1">
    <property type="nucleotide sequence ID" value="NZ_CP031188.1"/>
</dbReference>
<dbReference type="KEGG" id="fat:DVK85_04695"/>
<keyword evidence="3" id="KW-1185">Reference proteome</keyword>
<feature type="chain" id="PRO_5016609415" description="Fam-a protein" evidence="1">
    <location>
        <begin position="28"/>
        <end position="142"/>
    </location>
</feature>
<evidence type="ECO:0000313" key="2">
    <source>
        <dbReference type="EMBL" id="AXG73565.1"/>
    </source>
</evidence>
<dbReference type="Proteomes" id="UP000253951">
    <property type="component" value="Chromosome"/>
</dbReference>
<organism evidence="2 3">
    <name type="scientific">Flavobacterium arcticum</name>
    <dbReference type="NCBI Taxonomy" id="1784713"/>
    <lineage>
        <taxon>Bacteria</taxon>
        <taxon>Pseudomonadati</taxon>
        <taxon>Bacteroidota</taxon>
        <taxon>Flavobacteriia</taxon>
        <taxon>Flavobacteriales</taxon>
        <taxon>Flavobacteriaceae</taxon>
        <taxon>Flavobacterium</taxon>
    </lineage>
</organism>
<keyword evidence="1" id="KW-0732">Signal</keyword>
<feature type="signal peptide" evidence="1">
    <location>
        <begin position="1"/>
        <end position="27"/>
    </location>
</feature>
<gene>
    <name evidence="2" type="ORF">DVK85_04695</name>
</gene>
<name>A0A345HAF5_9FLAO</name>
<dbReference type="OrthoDB" id="1351945at2"/>
<proteinExistence type="predicted"/>
<protein>
    <recommendedName>
        <fullName evidence="4">Fam-a protein</fullName>
    </recommendedName>
</protein>
<evidence type="ECO:0000256" key="1">
    <source>
        <dbReference type="SAM" id="SignalP"/>
    </source>
</evidence>
<evidence type="ECO:0008006" key="4">
    <source>
        <dbReference type="Google" id="ProtNLM"/>
    </source>
</evidence>
<sequence length="142" mass="16786">MKKMLVRFFSLLIILLLGGQSTLYANAYENQTDNFSILKNENREIANLGTAKSTRHSIIRHILSDIEEEDLEICAIDDSESEEEKWISYKKTLEINKYYTSSYYAQANQYFCHHVKKRLSLHKQFLHFISSSRYITLRVIRL</sequence>
<dbReference type="AlphaFoldDB" id="A0A345HAF5"/>
<evidence type="ECO:0000313" key="3">
    <source>
        <dbReference type="Proteomes" id="UP000253951"/>
    </source>
</evidence>